<dbReference type="GO" id="GO:0004803">
    <property type="term" value="F:transposase activity"/>
    <property type="evidence" value="ECO:0007669"/>
    <property type="project" value="InterPro"/>
</dbReference>
<dbReference type="Pfam" id="PF01609">
    <property type="entry name" value="DDE_Tnp_1"/>
    <property type="match status" value="1"/>
</dbReference>
<dbReference type="AlphaFoldDB" id="A0A6J4R3X2"/>
<gene>
    <name evidence="2" type="ORF">AVDCRST_MAG28-2444</name>
</gene>
<accession>A0A6J4R3X2</accession>
<reference evidence="2" key="1">
    <citation type="submission" date="2020-02" db="EMBL/GenBank/DDBJ databases">
        <authorList>
            <person name="Meier V. D."/>
        </authorList>
    </citation>
    <scope>NUCLEOTIDE SEQUENCE</scope>
    <source>
        <strain evidence="2">AVDCRST_MAG28</strain>
    </source>
</reference>
<dbReference type="GO" id="GO:0003677">
    <property type="term" value="F:DNA binding"/>
    <property type="evidence" value="ECO:0007669"/>
    <property type="project" value="InterPro"/>
</dbReference>
<dbReference type="EMBL" id="CADCVE010000055">
    <property type="protein sequence ID" value="CAA9456508.1"/>
    <property type="molecule type" value="Genomic_DNA"/>
</dbReference>
<feature type="domain" description="Transposase IS4-like" evidence="1">
    <location>
        <begin position="116"/>
        <end position="275"/>
    </location>
</feature>
<organism evidence="2">
    <name type="scientific">uncultured Rubrobacteraceae bacterium</name>
    <dbReference type="NCBI Taxonomy" id="349277"/>
    <lineage>
        <taxon>Bacteria</taxon>
        <taxon>Bacillati</taxon>
        <taxon>Actinomycetota</taxon>
        <taxon>Rubrobacteria</taxon>
        <taxon>Rubrobacterales</taxon>
        <taxon>Rubrobacteraceae</taxon>
        <taxon>environmental samples</taxon>
    </lineage>
</organism>
<name>A0A6J4R3X2_9ACTN</name>
<protein>
    <submittedName>
        <fullName evidence="2">Mobile element protein</fullName>
    </submittedName>
</protein>
<proteinExistence type="predicted"/>
<evidence type="ECO:0000259" key="1">
    <source>
        <dbReference type="Pfam" id="PF01609"/>
    </source>
</evidence>
<sequence length="296" mass="33084">MTHLNHTRRLALMEEAVTVLFCLIDDAYAHLNPNAHRNESLKRLSDSEVITLALFQQLRGTESQRSFLRDTERFFSHLFPGIAGLHPSSLNRRFRKLRRFLEPLRRDVVNELVGEPETLIADSTLLSVLHPRQVAQSAGFEGAQWARWGSFAVYGMKLHLLCSTNRVPLSYELTAANVADVLLVRELLAGAGFGEGGVARRLLGDLAYRSGELGEELARYGILLATEKADRRAPVRQQVEVCFAALKGVFRMEGTLAKTLTGLATRIAAKVAAYTYGLYLNRLLGRPQGRIKELWA</sequence>
<dbReference type="InterPro" id="IPR002559">
    <property type="entry name" value="Transposase_11"/>
</dbReference>
<dbReference type="GO" id="GO:0006313">
    <property type="term" value="P:DNA transposition"/>
    <property type="evidence" value="ECO:0007669"/>
    <property type="project" value="InterPro"/>
</dbReference>
<evidence type="ECO:0000313" key="2">
    <source>
        <dbReference type="EMBL" id="CAA9456508.1"/>
    </source>
</evidence>